<dbReference type="SUPFAM" id="SSF48452">
    <property type="entry name" value="TPR-like"/>
    <property type="match status" value="1"/>
</dbReference>
<dbReference type="EMBL" id="HE575316">
    <property type="protein sequence ID" value="CCC89895.1"/>
    <property type="molecule type" value="Genomic_DNA"/>
</dbReference>
<feature type="region of interest" description="Disordered" evidence="3">
    <location>
        <begin position="211"/>
        <end position="281"/>
    </location>
</feature>
<dbReference type="SMART" id="SM00028">
    <property type="entry name" value="TPR"/>
    <property type="match status" value="2"/>
</dbReference>
<dbReference type="InterPro" id="IPR006636">
    <property type="entry name" value="STI1_HS-bd"/>
</dbReference>
<proteinExistence type="predicted"/>
<feature type="domain" description="STI1" evidence="4">
    <location>
        <begin position="285"/>
        <end position="324"/>
    </location>
</feature>
<feature type="region of interest" description="Disordered" evidence="3">
    <location>
        <begin position="45"/>
        <end position="70"/>
    </location>
</feature>
<dbReference type="GO" id="GO:0030544">
    <property type="term" value="F:Hsp70 protein binding"/>
    <property type="evidence" value="ECO:0007669"/>
    <property type="project" value="TreeGrafter"/>
</dbReference>
<evidence type="ECO:0000256" key="2">
    <source>
        <dbReference type="ARBA" id="ARBA00022803"/>
    </source>
</evidence>
<evidence type="ECO:0000313" key="5">
    <source>
        <dbReference type="EMBL" id="CCC89895.1"/>
    </source>
</evidence>
<feature type="compositionally biased region" description="Gly residues" evidence="3">
    <location>
        <begin position="250"/>
        <end position="277"/>
    </location>
</feature>
<feature type="compositionally biased region" description="Acidic residues" evidence="3">
    <location>
        <begin position="57"/>
        <end position="70"/>
    </location>
</feature>
<sequence length="370" mass="40802">MVTLAPDDFRVLSRILEHLRAHPSELHRDEFNDFRAYLTSLGATLPPRPAQKGTTEVCEEDTESEMDEERWELEDVPVDDIPIPTGEPSADQEEQAMQLKAAAADRASEGLVSEAVDLLAEALRLVPGKAIYWSQRASYLLECKRPGAALRDANRALRINPENVRALRVRGTVNRHLGKWEEALKDLNEAQAVDYDERIEGLLRLVREKVSNRRNRRRQKEEERQEALRQQRERELQEEQSHQSNSADGGMPGGFPGGTPGGFPGGMPGGFPGGMPGGMAEALKDPEIMAALQDPEIAPKLTALMQNPMAAMQMLGDPKMGPVLQKIMAKVMGRGFPGAGMGGQGPQHFPEQEEKTGEPNVSSRSCDDLD</sequence>
<dbReference type="Gene3D" id="1.25.40.10">
    <property type="entry name" value="Tetratricopeptide repeat domain"/>
    <property type="match status" value="1"/>
</dbReference>
<gene>
    <name evidence="5" type="ORF">TCIL3000_3_3290</name>
</gene>
<dbReference type="PANTHER" id="PTHR45883:SF2">
    <property type="entry name" value="HSC70-INTERACTING PROTEIN"/>
    <property type="match status" value="1"/>
</dbReference>
<dbReference type="InterPro" id="IPR011990">
    <property type="entry name" value="TPR-like_helical_dom_sf"/>
</dbReference>
<protein>
    <submittedName>
        <fullName evidence="5">Putative Hsc70-interacting protein (Hip)</fullName>
    </submittedName>
</protein>
<organism evidence="5">
    <name type="scientific">Trypanosoma congolense (strain IL3000)</name>
    <dbReference type="NCBI Taxonomy" id="1068625"/>
    <lineage>
        <taxon>Eukaryota</taxon>
        <taxon>Discoba</taxon>
        <taxon>Euglenozoa</taxon>
        <taxon>Kinetoplastea</taxon>
        <taxon>Metakinetoplastina</taxon>
        <taxon>Trypanosomatida</taxon>
        <taxon>Trypanosomatidae</taxon>
        <taxon>Trypanosoma</taxon>
        <taxon>Nannomonas</taxon>
    </lineage>
</organism>
<evidence type="ECO:0000256" key="3">
    <source>
        <dbReference type="SAM" id="MobiDB-lite"/>
    </source>
</evidence>
<reference evidence="5" key="1">
    <citation type="journal article" date="2012" name="Proc. Natl. Acad. Sci. U.S.A.">
        <title>Antigenic diversity is generated by distinct evolutionary mechanisms in African trypanosome species.</title>
        <authorList>
            <person name="Jackson A.P."/>
            <person name="Berry A."/>
            <person name="Aslett M."/>
            <person name="Allison H.C."/>
            <person name="Burton P."/>
            <person name="Vavrova-Anderson J."/>
            <person name="Brown R."/>
            <person name="Browne H."/>
            <person name="Corton N."/>
            <person name="Hauser H."/>
            <person name="Gamble J."/>
            <person name="Gilderthorp R."/>
            <person name="Marcello L."/>
            <person name="McQuillan J."/>
            <person name="Otto T.D."/>
            <person name="Quail M.A."/>
            <person name="Sanders M.J."/>
            <person name="van Tonder A."/>
            <person name="Ginger M.L."/>
            <person name="Field M.C."/>
            <person name="Barry J.D."/>
            <person name="Hertz-Fowler C."/>
            <person name="Berriman M."/>
        </authorList>
    </citation>
    <scope>NUCLEOTIDE SEQUENCE</scope>
    <source>
        <strain evidence="5">IL3000</strain>
    </source>
</reference>
<dbReference type="AlphaFoldDB" id="G0UKJ0"/>
<accession>G0UKJ0</accession>
<keyword evidence="1" id="KW-0677">Repeat</keyword>
<feature type="compositionally biased region" description="Gly residues" evidence="3">
    <location>
        <begin position="335"/>
        <end position="345"/>
    </location>
</feature>
<dbReference type="Pfam" id="PF17830">
    <property type="entry name" value="STI1-HOP_DP"/>
    <property type="match status" value="1"/>
</dbReference>
<dbReference type="InterPro" id="IPR041243">
    <property type="entry name" value="STI1/HOP_DP"/>
</dbReference>
<dbReference type="Gene3D" id="1.10.260.100">
    <property type="match status" value="1"/>
</dbReference>
<dbReference type="InterPro" id="IPR019734">
    <property type="entry name" value="TPR_rpt"/>
</dbReference>
<dbReference type="PANTHER" id="PTHR45883">
    <property type="entry name" value="HSC70-INTERACTING PROTEIN"/>
    <property type="match status" value="1"/>
</dbReference>
<evidence type="ECO:0000256" key="1">
    <source>
        <dbReference type="ARBA" id="ARBA00022737"/>
    </source>
</evidence>
<dbReference type="SMART" id="SM00727">
    <property type="entry name" value="STI1"/>
    <property type="match status" value="1"/>
</dbReference>
<keyword evidence="2" id="KW-0802">TPR repeat</keyword>
<name>G0UKJ0_TRYCI</name>
<feature type="region of interest" description="Disordered" evidence="3">
    <location>
        <begin position="335"/>
        <end position="370"/>
    </location>
</feature>
<feature type="compositionally biased region" description="Basic and acidic residues" evidence="3">
    <location>
        <begin position="219"/>
        <end position="241"/>
    </location>
</feature>
<evidence type="ECO:0000259" key="4">
    <source>
        <dbReference type="SMART" id="SM00727"/>
    </source>
</evidence>
<dbReference type="VEuPathDB" id="TriTrypDB:TcIL3000_3_3290"/>